<dbReference type="AlphaFoldDB" id="A0A0V0I159"/>
<organism evidence="1">
    <name type="scientific">Solanum chacoense</name>
    <name type="common">Chaco potato</name>
    <dbReference type="NCBI Taxonomy" id="4108"/>
    <lineage>
        <taxon>Eukaryota</taxon>
        <taxon>Viridiplantae</taxon>
        <taxon>Streptophyta</taxon>
        <taxon>Embryophyta</taxon>
        <taxon>Tracheophyta</taxon>
        <taxon>Spermatophyta</taxon>
        <taxon>Magnoliopsida</taxon>
        <taxon>eudicotyledons</taxon>
        <taxon>Gunneridae</taxon>
        <taxon>Pentapetalae</taxon>
        <taxon>asterids</taxon>
        <taxon>lamiids</taxon>
        <taxon>Solanales</taxon>
        <taxon>Solanaceae</taxon>
        <taxon>Solanoideae</taxon>
        <taxon>Solaneae</taxon>
        <taxon>Solanum</taxon>
    </lineage>
</organism>
<name>A0A0V0I159_SOLCH</name>
<dbReference type="EMBL" id="GEDG01012641">
    <property type="protein sequence ID" value="JAP26042.1"/>
    <property type="molecule type" value="Transcribed_RNA"/>
</dbReference>
<protein>
    <submittedName>
        <fullName evidence="1">Putative ovule protein</fullName>
    </submittedName>
</protein>
<proteinExistence type="predicted"/>
<accession>A0A0V0I159</accession>
<evidence type="ECO:0000313" key="1">
    <source>
        <dbReference type="EMBL" id="JAP26042.1"/>
    </source>
</evidence>
<reference evidence="1" key="1">
    <citation type="submission" date="2015-12" db="EMBL/GenBank/DDBJ databases">
        <title>Gene expression during late stages of embryo sac development: a critical building block for successful pollen-pistil interactions.</title>
        <authorList>
            <person name="Liu Y."/>
            <person name="Joly V."/>
            <person name="Sabar M."/>
            <person name="Matton D.P."/>
        </authorList>
    </citation>
    <scope>NUCLEOTIDE SEQUENCE</scope>
</reference>
<sequence length="90" mass="10142">MTMLLVPTLSKPSQIDDNFALKKSSTNPSLGNLMHLFSTSYSDFATIKHSQAIDDLSLRKLSPSIHHRASSIQILLSKQKQRSYKLQIKN</sequence>